<protein>
    <submittedName>
        <fullName evidence="2">Uncharacterized protein</fullName>
    </submittedName>
</protein>
<proteinExistence type="predicted"/>
<name>A0AAW0TRP8_SCYPA</name>
<feature type="compositionally biased region" description="Polar residues" evidence="1">
    <location>
        <begin position="40"/>
        <end position="54"/>
    </location>
</feature>
<evidence type="ECO:0000313" key="3">
    <source>
        <dbReference type="Proteomes" id="UP001487740"/>
    </source>
</evidence>
<keyword evidence="3" id="KW-1185">Reference proteome</keyword>
<evidence type="ECO:0000256" key="1">
    <source>
        <dbReference type="SAM" id="MobiDB-lite"/>
    </source>
</evidence>
<sequence>MVVVVLVVVRVDARWTGQGKAGQSRAGRGSGVTVGVASGRATNEPNGYNKNLLQDFTAPSPPASGSKKWQMEEEERGVVSM</sequence>
<organism evidence="2 3">
    <name type="scientific">Scylla paramamosain</name>
    <name type="common">Mud crab</name>
    <dbReference type="NCBI Taxonomy" id="85552"/>
    <lineage>
        <taxon>Eukaryota</taxon>
        <taxon>Metazoa</taxon>
        <taxon>Ecdysozoa</taxon>
        <taxon>Arthropoda</taxon>
        <taxon>Crustacea</taxon>
        <taxon>Multicrustacea</taxon>
        <taxon>Malacostraca</taxon>
        <taxon>Eumalacostraca</taxon>
        <taxon>Eucarida</taxon>
        <taxon>Decapoda</taxon>
        <taxon>Pleocyemata</taxon>
        <taxon>Brachyura</taxon>
        <taxon>Eubrachyura</taxon>
        <taxon>Portunoidea</taxon>
        <taxon>Portunidae</taxon>
        <taxon>Portuninae</taxon>
        <taxon>Scylla</taxon>
    </lineage>
</organism>
<dbReference type="EMBL" id="JARAKH010000027">
    <property type="protein sequence ID" value="KAK8389828.1"/>
    <property type="molecule type" value="Genomic_DNA"/>
</dbReference>
<comment type="caution">
    <text evidence="2">The sequence shown here is derived from an EMBL/GenBank/DDBJ whole genome shotgun (WGS) entry which is preliminary data.</text>
</comment>
<feature type="region of interest" description="Disordered" evidence="1">
    <location>
        <begin position="17"/>
        <end position="81"/>
    </location>
</feature>
<reference evidence="2 3" key="1">
    <citation type="submission" date="2023-03" db="EMBL/GenBank/DDBJ databases">
        <title>High-quality genome of Scylla paramamosain provides insights in environmental adaptation.</title>
        <authorList>
            <person name="Zhang L."/>
        </authorList>
    </citation>
    <scope>NUCLEOTIDE SEQUENCE [LARGE SCALE GENOMIC DNA]</scope>
    <source>
        <strain evidence="2">LZ_2023a</strain>
        <tissue evidence="2">Muscle</tissue>
    </source>
</reference>
<evidence type="ECO:0000313" key="2">
    <source>
        <dbReference type="EMBL" id="KAK8389828.1"/>
    </source>
</evidence>
<dbReference type="Proteomes" id="UP001487740">
    <property type="component" value="Unassembled WGS sequence"/>
</dbReference>
<gene>
    <name evidence="2" type="ORF">O3P69_009078</name>
</gene>
<dbReference type="AlphaFoldDB" id="A0AAW0TRP8"/>
<accession>A0AAW0TRP8</accession>